<dbReference type="KEGG" id="ahu:A6A40_23335"/>
<dbReference type="Proteomes" id="UP000077405">
    <property type="component" value="Plasmid pYZ3"/>
</dbReference>
<keyword evidence="2" id="KW-1185">Reference proteome</keyword>
<keyword evidence="1" id="KW-0614">Plasmid</keyword>
<name>A0A2R4VU57_9PROT</name>
<organism evidence="1 2">
    <name type="scientific">Azospirillum humicireducens</name>
    <dbReference type="NCBI Taxonomy" id="1226968"/>
    <lineage>
        <taxon>Bacteria</taxon>
        <taxon>Pseudomonadati</taxon>
        <taxon>Pseudomonadota</taxon>
        <taxon>Alphaproteobacteria</taxon>
        <taxon>Rhodospirillales</taxon>
        <taxon>Azospirillaceae</taxon>
        <taxon>Azospirillum</taxon>
    </lineage>
</organism>
<dbReference type="AlphaFoldDB" id="A0A2R4VU57"/>
<protein>
    <submittedName>
        <fullName evidence="1">Uncharacterized protein</fullName>
    </submittedName>
</protein>
<evidence type="ECO:0000313" key="2">
    <source>
        <dbReference type="Proteomes" id="UP000077405"/>
    </source>
</evidence>
<accession>A0A2R4VU57</accession>
<gene>
    <name evidence="1" type="ORF">A6A40_23335</name>
</gene>
<dbReference type="EMBL" id="CP028904">
    <property type="protein sequence ID" value="AWB07976.1"/>
    <property type="molecule type" value="Genomic_DNA"/>
</dbReference>
<reference evidence="1 2" key="1">
    <citation type="submission" date="2018-04" db="EMBL/GenBank/DDBJ databases">
        <title>Complete genome sequence of the nitrogen-fixing bacterium Azospirillum humicireducens type strain SgZ-5.</title>
        <authorList>
            <person name="Yu Z."/>
        </authorList>
    </citation>
    <scope>NUCLEOTIDE SEQUENCE [LARGE SCALE GENOMIC DNA]</scope>
    <source>
        <strain evidence="1 2">SgZ-5</strain>
        <plasmid evidence="1 2">pYZ3</plasmid>
    </source>
</reference>
<evidence type="ECO:0000313" key="1">
    <source>
        <dbReference type="EMBL" id="AWB07976.1"/>
    </source>
</evidence>
<proteinExistence type="predicted"/>
<sequence>MTEDAQALSRERWPLGIVKSTAAYVGDDELRTRSASISYRRAEALSHDFGAQLGVLTELALSVR</sequence>
<geneLocation type="plasmid" evidence="1 2">
    <name>pYZ3</name>
</geneLocation>